<comment type="caution">
    <text evidence="4">The sequence shown here is derived from an EMBL/GenBank/DDBJ whole genome shotgun (WGS) entry which is preliminary data.</text>
</comment>
<feature type="domain" description="Core-binding (CB)" evidence="3">
    <location>
        <begin position="1"/>
        <end position="79"/>
    </location>
</feature>
<name>A0ABS8HZB1_9FIRM</name>
<sequence length="79" mass="9195">MNKRFICTLSSKVLPSSRESYFRRIKAFILFIQNQHKNIDDITETDVQQYILHLKKEKMLSAGTINNYISGVNFSIPLS</sequence>
<dbReference type="Pfam" id="PF13495">
    <property type="entry name" value="Phage_int_SAM_4"/>
    <property type="match status" value="1"/>
</dbReference>
<accession>A0ABS8HZB1</accession>
<evidence type="ECO:0000256" key="2">
    <source>
        <dbReference type="PROSITE-ProRule" id="PRU01248"/>
    </source>
</evidence>
<evidence type="ECO:0000256" key="1">
    <source>
        <dbReference type="ARBA" id="ARBA00023125"/>
    </source>
</evidence>
<dbReference type="InterPro" id="IPR004107">
    <property type="entry name" value="Integrase_SAM-like_N"/>
</dbReference>
<proteinExistence type="predicted"/>
<gene>
    <name evidence="4" type="ORF">LMF89_23445</name>
</gene>
<dbReference type="Gene3D" id="1.10.150.130">
    <property type="match status" value="1"/>
</dbReference>
<keyword evidence="5" id="KW-1185">Reference proteome</keyword>
<dbReference type="RefSeq" id="WP_369412702.1">
    <property type="nucleotide sequence ID" value="NZ_JAJHJB010000057.1"/>
</dbReference>
<dbReference type="EMBL" id="JAJHJB010000057">
    <property type="protein sequence ID" value="MCC5468297.1"/>
    <property type="molecule type" value="Genomic_DNA"/>
</dbReference>
<dbReference type="PROSITE" id="PS51900">
    <property type="entry name" value="CB"/>
    <property type="match status" value="1"/>
</dbReference>
<reference evidence="4" key="1">
    <citation type="submission" date="2021-11" db="EMBL/GenBank/DDBJ databases">
        <title>Description of a new species Pelosinus isolated from the bottom sediments of Lake Baikal.</title>
        <authorList>
            <person name="Zakharyuk A."/>
        </authorList>
    </citation>
    <scope>NUCLEOTIDE SEQUENCE</scope>
    <source>
        <strain evidence="4">Bkl1</strain>
    </source>
</reference>
<keyword evidence="1 2" id="KW-0238">DNA-binding</keyword>
<dbReference type="Proteomes" id="UP001165492">
    <property type="component" value="Unassembled WGS sequence"/>
</dbReference>
<dbReference type="InterPro" id="IPR044068">
    <property type="entry name" value="CB"/>
</dbReference>
<dbReference type="InterPro" id="IPR010998">
    <property type="entry name" value="Integrase_recombinase_N"/>
</dbReference>
<dbReference type="SUPFAM" id="SSF56349">
    <property type="entry name" value="DNA breaking-rejoining enzymes"/>
    <property type="match status" value="1"/>
</dbReference>
<evidence type="ECO:0000313" key="5">
    <source>
        <dbReference type="Proteomes" id="UP001165492"/>
    </source>
</evidence>
<evidence type="ECO:0000313" key="4">
    <source>
        <dbReference type="EMBL" id="MCC5468297.1"/>
    </source>
</evidence>
<dbReference type="InterPro" id="IPR011010">
    <property type="entry name" value="DNA_brk_join_enz"/>
</dbReference>
<organism evidence="4 5">
    <name type="scientific">Pelosinus baikalensis</name>
    <dbReference type="NCBI Taxonomy" id="2892015"/>
    <lineage>
        <taxon>Bacteria</taxon>
        <taxon>Bacillati</taxon>
        <taxon>Bacillota</taxon>
        <taxon>Negativicutes</taxon>
        <taxon>Selenomonadales</taxon>
        <taxon>Sporomusaceae</taxon>
        <taxon>Pelosinus</taxon>
    </lineage>
</organism>
<protein>
    <submittedName>
        <fullName evidence="4">Phage integrase N-terminal SAM-like domain-containing protein</fullName>
    </submittedName>
</protein>
<evidence type="ECO:0000259" key="3">
    <source>
        <dbReference type="PROSITE" id="PS51900"/>
    </source>
</evidence>